<reference evidence="7" key="1">
    <citation type="submission" date="2020-10" db="EMBL/GenBank/DDBJ databases">
        <authorList>
            <person name="Gilroy R."/>
        </authorList>
    </citation>
    <scope>NUCLEOTIDE SEQUENCE</scope>
    <source>
        <strain evidence="7">ChiHecec3B27-6122</strain>
    </source>
</reference>
<keyword evidence="3 5" id="KW-1133">Transmembrane helix</keyword>
<feature type="transmembrane region" description="Helical" evidence="5">
    <location>
        <begin position="91"/>
        <end position="113"/>
    </location>
</feature>
<name>A0A9D1G6J8_9FIRM</name>
<dbReference type="Pfam" id="PF06271">
    <property type="entry name" value="RDD"/>
    <property type="match status" value="1"/>
</dbReference>
<evidence type="ECO:0000256" key="5">
    <source>
        <dbReference type="SAM" id="Phobius"/>
    </source>
</evidence>
<feature type="transmembrane region" description="Helical" evidence="5">
    <location>
        <begin position="196"/>
        <end position="214"/>
    </location>
</feature>
<evidence type="ECO:0000256" key="1">
    <source>
        <dbReference type="ARBA" id="ARBA00004141"/>
    </source>
</evidence>
<keyword evidence="2 5" id="KW-0812">Transmembrane</keyword>
<comment type="caution">
    <text evidence="7">The sequence shown here is derived from an EMBL/GenBank/DDBJ whole genome shotgun (WGS) entry which is preliminary data.</text>
</comment>
<keyword evidence="4 5" id="KW-0472">Membrane</keyword>
<dbReference type="GO" id="GO:0016020">
    <property type="term" value="C:membrane"/>
    <property type="evidence" value="ECO:0007669"/>
    <property type="project" value="UniProtKB-SubCell"/>
</dbReference>
<proteinExistence type="predicted"/>
<dbReference type="AlphaFoldDB" id="A0A9D1G6J8"/>
<evidence type="ECO:0000313" key="7">
    <source>
        <dbReference type="EMBL" id="HIS98390.1"/>
    </source>
</evidence>
<dbReference type="EMBL" id="DVJS01000261">
    <property type="protein sequence ID" value="HIS98390.1"/>
    <property type="molecule type" value="Genomic_DNA"/>
</dbReference>
<accession>A0A9D1G6J8</accession>
<sequence length="260" mass="28857">MSEQRQKARSEQVCRDILGSGESFEQLDAHRWLSELESGAKAAVSRCDCIPKLICPWRRYFARSLDLMLCRVVPALLIVSVFRLNVDLSNWFLRILMLAVGMAVMFAVEPFLLRFFGTTPGKWMLGLSVESVDGGRLSLAEARERTSGVLWKGLGLSVPGVELAALIISCCKHSKGEELSWERGSELRLDRAGWRVGLYAAVVLLVLGLGVVTANAEISCETSYAGELRGSYLTGTEEDPATLNMRFTVEFENEETRTDN</sequence>
<evidence type="ECO:0000256" key="2">
    <source>
        <dbReference type="ARBA" id="ARBA00022692"/>
    </source>
</evidence>
<organism evidence="7 8">
    <name type="scientific">Candidatus Scatomorpha pullistercoris</name>
    <dbReference type="NCBI Taxonomy" id="2840929"/>
    <lineage>
        <taxon>Bacteria</taxon>
        <taxon>Bacillati</taxon>
        <taxon>Bacillota</taxon>
        <taxon>Clostridia</taxon>
        <taxon>Eubacteriales</taxon>
        <taxon>Candidatus Scatomorpha</taxon>
    </lineage>
</organism>
<comment type="subcellular location">
    <subcellularLocation>
        <location evidence="1">Membrane</location>
        <topology evidence="1">Multi-pass membrane protein</topology>
    </subcellularLocation>
</comment>
<gene>
    <name evidence="7" type="ORF">IAD42_10480</name>
</gene>
<dbReference type="Proteomes" id="UP000886876">
    <property type="component" value="Unassembled WGS sequence"/>
</dbReference>
<evidence type="ECO:0000259" key="6">
    <source>
        <dbReference type="Pfam" id="PF06271"/>
    </source>
</evidence>
<evidence type="ECO:0000313" key="8">
    <source>
        <dbReference type="Proteomes" id="UP000886876"/>
    </source>
</evidence>
<feature type="transmembrane region" description="Helical" evidence="5">
    <location>
        <begin position="68"/>
        <end position="85"/>
    </location>
</feature>
<evidence type="ECO:0000256" key="4">
    <source>
        <dbReference type="ARBA" id="ARBA00023136"/>
    </source>
</evidence>
<evidence type="ECO:0000256" key="3">
    <source>
        <dbReference type="ARBA" id="ARBA00022989"/>
    </source>
</evidence>
<feature type="domain" description="RDD" evidence="6">
    <location>
        <begin position="56"/>
        <end position="167"/>
    </location>
</feature>
<protein>
    <submittedName>
        <fullName evidence="7">RDD family protein</fullName>
    </submittedName>
</protein>
<reference evidence="7" key="2">
    <citation type="journal article" date="2021" name="PeerJ">
        <title>Extensive microbial diversity within the chicken gut microbiome revealed by metagenomics and culture.</title>
        <authorList>
            <person name="Gilroy R."/>
            <person name="Ravi A."/>
            <person name="Getino M."/>
            <person name="Pursley I."/>
            <person name="Horton D.L."/>
            <person name="Alikhan N.F."/>
            <person name="Baker D."/>
            <person name="Gharbi K."/>
            <person name="Hall N."/>
            <person name="Watson M."/>
            <person name="Adriaenssens E.M."/>
            <person name="Foster-Nyarko E."/>
            <person name="Jarju S."/>
            <person name="Secka A."/>
            <person name="Antonio M."/>
            <person name="Oren A."/>
            <person name="Chaudhuri R.R."/>
            <person name="La Ragione R."/>
            <person name="Hildebrand F."/>
            <person name="Pallen M.J."/>
        </authorList>
    </citation>
    <scope>NUCLEOTIDE SEQUENCE</scope>
    <source>
        <strain evidence="7">ChiHecec3B27-6122</strain>
    </source>
</reference>
<dbReference type="InterPro" id="IPR010432">
    <property type="entry name" value="RDD"/>
</dbReference>